<dbReference type="RefSeq" id="WP_379679743.1">
    <property type="nucleotide sequence ID" value="NZ_JBHLWP010000012.1"/>
</dbReference>
<organism evidence="1 2">
    <name type="scientific">Massilia consociata</name>
    <dbReference type="NCBI Taxonomy" id="760117"/>
    <lineage>
        <taxon>Bacteria</taxon>
        <taxon>Pseudomonadati</taxon>
        <taxon>Pseudomonadota</taxon>
        <taxon>Betaproteobacteria</taxon>
        <taxon>Burkholderiales</taxon>
        <taxon>Oxalobacteraceae</taxon>
        <taxon>Telluria group</taxon>
        <taxon>Massilia</taxon>
    </lineage>
</organism>
<protein>
    <submittedName>
        <fullName evidence="1">Uncharacterized protein</fullName>
    </submittedName>
</protein>
<evidence type="ECO:0000313" key="1">
    <source>
        <dbReference type="EMBL" id="MFC0252869.1"/>
    </source>
</evidence>
<accession>A0ABV6FHP4</accession>
<gene>
    <name evidence="1" type="ORF">ACFFJK_13300</name>
</gene>
<dbReference type="Proteomes" id="UP001589773">
    <property type="component" value="Unassembled WGS sequence"/>
</dbReference>
<name>A0ABV6FHP4_9BURK</name>
<proteinExistence type="predicted"/>
<keyword evidence="2" id="KW-1185">Reference proteome</keyword>
<dbReference type="EMBL" id="JBHLWP010000012">
    <property type="protein sequence ID" value="MFC0252869.1"/>
    <property type="molecule type" value="Genomic_DNA"/>
</dbReference>
<reference evidence="1 2" key="1">
    <citation type="submission" date="2024-09" db="EMBL/GenBank/DDBJ databases">
        <authorList>
            <person name="Sun Q."/>
            <person name="Mori K."/>
        </authorList>
    </citation>
    <scope>NUCLEOTIDE SEQUENCE [LARGE SCALE GENOMIC DNA]</scope>
    <source>
        <strain evidence="1 2">CCM 7792</strain>
    </source>
</reference>
<sequence>MFKYFYEAEELGEPIMLAEDGPVEAQLSTGEQFPVISAYIENLPSGLIGDEV</sequence>
<comment type="caution">
    <text evidence="1">The sequence shown here is derived from an EMBL/GenBank/DDBJ whole genome shotgun (WGS) entry which is preliminary data.</text>
</comment>
<evidence type="ECO:0000313" key="2">
    <source>
        <dbReference type="Proteomes" id="UP001589773"/>
    </source>
</evidence>